<proteinExistence type="predicted"/>
<dbReference type="EMBL" id="SJPV01000018">
    <property type="protein sequence ID" value="TWU31102.1"/>
    <property type="molecule type" value="Genomic_DNA"/>
</dbReference>
<name>A0A5C6D2E3_9BACT</name>
<gene>
    <name evidence="1" type="ORF">Poly41_62910</name>
</gene>
<sequence length="122" mass="13502">MLDEIWMDTPRLFRFVRSVNATDASSAVFFVKAVASTEQSSVGVKHASVSSEFLHRRAEMALTQSVPASSTGAANPYSRIDSRSAETLIFKYGSIVGTRSRYVLRFARYRAHSTIGILKIPL</sequence>
<dbReference type="AlphaFoldDB" id="A0A5C6D2E3"/>
<reference evidence="1 2" key="1">
    <citation type="submission" date="2019-02" db="EMBL/GenBank/DDBJ databases">
        <title>Deep-cultivation of Planctomycetes and their phenomic and genomic characterization uncovers novel biology.</title>
        <authorList>
            <person name="Wiegand S."/>
            <person name="Jogler M."/>
            <person name="Boedeker C."/>
            <person name="Pinto D."/>
            <person name="Vollmers J."/>
            <person name="Rivas-Marin E."/>
            <person name="Kohn T."/>
            <person name="Peeters S.H."/>
            <person name="Heuer A."/>
            <person name="Rast P."/>
            <person name="Oberbeckmann S."/>
            <person name="Bunk B."/>
            <person name="Jeske O."/>
            <person name="Meyerdierks A."/>
            <person name="Storesund J.E."/>
            <person name="Kallscheuer N."/>
            <person name="Luecker S."/>
            <person name="Lage O.M."/>
            <person name="Pohl T."/>
            <person name="Merkel B.J."/>
            <person name="Hornburger P."/>
            <person name="Mueller R.-W."/>
            <person name="Bruemmer F."/>
            <person name="Labrenz M."/>
            <person name="Spormann A.M."/>
            <person name="Op Den Camp H."/>
            <person name="Overmann J."/>
            <person name="Amann R."/>
            <person name="Jetten M.S.M."/>
            <person name="Mascher T."/>
            <person name="Medema M.H."/>
            <person name="Devos D.P."/>
            <person name="Kaster A.-K."/>
            <person name="Ovreas L."/>
            <person name="Rohde M."/>
            <person name="Galperin M.Y."/>
            <person name="Jogler C."/>
        </authorList>
    </citation>
    <scope>NUCLEOTIDE SEQUENCE [LARGE SCALE GENOMIC DNA]</scope>
    <source>
        <strain evidence="1 2">Poly41</strain>
    </source>
</reference>
<dbReference type="Proteomes" id="UP000319143">
    <property type="component" value="Unassembled WGS sequence"/>
</dbReference>
<protein>
    <submittedName>
        <fullName evidence="1">Uncharacterized protein</fullName>
    </submittedName>
</protein>
<evidence type="ECO:0000313" key="2">
    <source>
        <dbReference type="Proteomes" id="UP000319143"/>
    </source>
</evidence>
<evidence type="ECO:0000313" key="1">
    <source>
        <dbReference type="EMBL" id="TWU31102.1"/>
    </source>
</evidence>
<comment type="caution">
    <text evidence="1">The sequence shown here is derived from an EMBL/GenBank/DDBJ whole genome shotgun (WGS) entry which is preliminary data.</text>
</comment>
<keyword evidence="2" id="KW-1185">Reference proteome</keyword>
<accession>A0A5C6D2E3</accession>
<dbReference type="RefSeq" id="WP_146531002.1">
    <property type="nucleotide sequence ID" value="NZ_SJPV01000018.1"/>
</dbReference>
<organism evidence="1 2">
    <name type="scientific">Novipirellula artificiosorum</name>
    <dbReference type="NCBI Taxonomy" id="2528016"/>
    <lineage>
        <taxon>Bacteria</taxon>
        <taxon>Pseudomonadati</taxon>
        <taxon>Planctomycetota</taxon>
        <taxon>Planctomycetia</taxon>
        <taxon>Pirellulales</taxon>
        <taxon>Pirellulaceae</taxon>
        <taxon>Novipirellula</taxon>
    </lineage>
</organism>